<dbReference type="RefSeq" id="XP_046005520.1">
    <property type="nucleotide sequence ID" value="XM_046161329.1"/>
</dbReference>
<sequence length="379" mass="41621">MAPSATTIPEPPSDKEQNGQSNPLLPKLHPDMVDRLDADFIAYWKEFIATKPATHGVTVADVRANPAKYHAVWNRDLSGEDFVRDIAIKADDGHEFTVRLYTPDAESSPYGHGPYPIYINFHGGGWVYGDLTGDAALCLSIRNRLGIMVADVDYRMSPEHAFGEGHDDAFAALRWIHDHGPSLNVRSDAISIGGISAGGHICAALQQMARDAGIPLSLVPATVWHGDYLQPTDSPFPSMTTNQHAPCLDWARLFFFRNHYVPKTAQERDVLFSKQPAIASPLFGRGGGRAPNKSQDKEDIRHSISLANLCDTFVATAELDPLCDEGEEYARRLAGNGVRVSMRRYTGVPHPFMHMVGVAKAQLYMDDVCGELARACARV</sequence>
<dbReference type="Pfam" id="PF07859">
    <property type="entry name" value="Abhydrolase_3"/>
    <property type="match status" value="1"/>
</dbReference>
<evidence type="ECO:0000256" key="2">
    <source>
        <dbReference type="SAM" id="MobiDB-lite"/>
    </source>
</evidence>
<dbReference type="OrthoDB" id="408631at2759"/>
<name>A0A9P9BIM9_9PEZI</name>
<dbReference type="Gene3D" id="3.40.50.1820">
    <property type="entry name" value="alpha/beta hydrolase"/>
    <property type="match status" value="1"/>
</dbReference>
<keyword evidence="5" id="KW-1185">Reference proteome</keyword>
<feature type="region of interest" description="Disordered" evidence="2">
    <location>
        <begin position="1"/>
        <end position="28"/>
    </location>
</feature>
<keyword evidence="1 4" id="KW-0378">Hydrolase</keyword>
<evidence type="ECO:0000256" key="1">
    <source>
        <dbReference type="ARBA" id="ARBA00022801"/>
    </source>
</evidence>
<feature type="domain" description="Alpha/beta hydrolase fold-3" evidence="3">
    <location>
        <begin position="119"/>
        <end position="353"/>
    </location>
</feature>
<dbReference type="PANTHER" id="PTHR48081">
    <property type="entry name" value="AB HYDROLASE SUPERFAMILY PROTEIN C4A8.06C"/>
    <property type="match status" value="1"/>
</dbReference>
<dbReference type="PANTHER" id="PTHR48081:SF8">
    <property type="entry name" value="ALPHA_BETA HYDROLASE FOLD-3 DOMAIN-CONTAINING PROTEIN-RELATED"/>
    <property type="match status" value="1"/>
</dbReference>
<proteinExistence type="predicted"/>
<evidence type="ECO:0000313" key="4">
    <source>
        <dbReference type="EMBL" id="KAH7014553.1"/>
    </source>
</evidence>
<dbReference type="Proteomes" id="UP000756346">
    <property type="component" value="Unassembled WGS sequence"/>
</dbReference>
<evidence type="ECO:0000313" key="5">
    <source>
        <dbReference type="Proteomes" id="UP000756346"/>
    </source>
</evidence>
<dbReference type="GeneID" id="70190875"/>
<evidence type="ECO:0000259" key="3">
    <source>
        <dbReference type="Pfam" id="PF07859"/>
    </source>
</evidence>
<protein>
    <submittedName>
        <fullName evidence="4">Alpha/Beta hydrolase protein</fullName>
    </submittedName>
</protein>
<reference evidence="4" key="1">
    <citation type="journal article" date="2021" name="Nat. Commun.">
        <title>Genetic determinants of endophytism in the Arabidopsis root mycobiome.</title>
        <authorList>
            <person name="Mesny F."/>
            <person name="Miyauchi S."/>
            <person name="Thiergart T."/>
            <person name="Pickel B."/>
            <person name="Atanasova L."/>
            <person name="Karlsson M."/>
            <person name="Huettel B."/>
            <person name="Barry K.W."/>
            <person name="Haridas S."/>
            <person name="Chen C."/>
            <person name="Bauer D."/>
            <person name="Andreopoulos W."/>
            <person name="Pangilinan J."/>
            <person name="LaButti K."/>
            <person name="Riley R."/>
            <person name="Lipzen A."/>
            <person name="Clum A."/>
            <person name="Drula E."/>
            <person name="Henrissat B."/>
            <person name="Kohler A."/>
            <person name="Grigoriev I.V."/>
            <person name="Martin F.M."/>
            <person name="Hacquard S."/>
        </authorList>
    </citation>
    <scope>NUCLEOTIDE SEQUENCE</scope>
    <source>
        <strain evidence="4">MPI-CAGE-CH-0230</strain>
    </source>
</reference>
<accession>A0A9P9BIM9</accession>
<dbReference type="InterPro" id="IPR013094">
    <property type="entry name" value="AB_hydrolase_3"/>
</dbReference>
<comment type="caution">
    <text evidence="4">The sequence shown here is derived from an EMBL/GenBank/DDBJ whole genome shotgun (WGS) entry which is preliminary data.</text>
</comment>
<organism evidence="4 5">
    <name type="scientific">Microdochium trichocladiopsis</name>
    <dbReference type="NCBI Taxonomy" id="1682393"/>
    <lineage>
        <taxon>Eukaryota</taxon>
        <taxon>Fungi</taxon>
        <taxon>Dikarya</taxon>
        <taxon>Ascomycota</taxon>
        <taxon>Pezizomycotina</taxon>
        <taxon>Sordariomycetes</taxon>
        <taxon>Xylariomycetidae</taxon>
        <taxon>Xylariales</taxon>
        <taxon>Microdochiaceae</taxon>
        <taxon>Microdochium</taxon>
    </lineage>
</organism>
<dbReference type="GO" id="GO:0016787">
    <property type="term" value="F:hydrolase activity"/>
    <property type="evidence" value="ECO:0007669"/>
    <property type="project" value="UniProtKB-KW"/>
</dbReference>
<dbReference type="InterPro" id="IPR029058">
    <property type="entry name" value="AB_hydrolase_fold"/>
</dbReference>
<dbReference type="AlphaFoldDB" id="A0A9P9BIM9"/>
<dbReference type="InterPro" id="IPR050300">
    <property type="entry name" value="GDXG_lipolytic_enzyme"/>
</dbReference>
<gene>
    <name evidence="4" type="ORF">B0I36DRAFT_389417</name>
</gene>
<dbReference type="EMBL" id="JAGTJQ010000013">
    <property type="protein sequence ID" value="KAH7014553.1"/>
    <property type="molecule type" value="Genomic_DNA"/>
</dbReference>
<dbReference type="SUPFAM" id="SSF53474">
    <property type="entry name" value="alpha/beta-Hydrolases"/>
    <property type="match status" value="1"/>
</dbReference>